<feature type="compositionally biased region" description="Polar residues" evidence="6">
    <location>
        <begin position="172"/>
        <end position="181"/>
    </location>
</feature>
<keyword evidence="3" id="KW-0238">DNA-binding</keyword>
<dbReference type="GO" id="GO:0043565">
    <property type="term" value="F:sequence-specific DNA binding"/>
    <property type="evidence" value="ECO:0007669"/>
    <property type="project" value="TreeGrafter"/>
</dbReference>
<feature type="domain" description="TCP" evidence="7">
    <location>
        <begin position="66"/>
        <end position="124"/>
    </location>
</feature>
<dbReference type="OrthoDB" id="1896834at2759"/>
<dbReference type="GO" id="GO:2000032">
    <property type="term" value="P:regulation of secondary shoot formation"/>
    <property type="evidence" value="ECO:0007669"/>
    <property type="project" value="TreeGrafter"/>
</dbReference>
<dbReference type="PANTHER" id="PTHR31072:SF227">
    <property type="entry name" value="TRANSCRIPTION FACTOR TCP12-LIKE"/>
    <property type="match status" value="1"/>
</dbReference>
<feature type="region of interest" description="Disordered" evidence="6">
    <location>
        <begin position="1"/>
        <end position="31"/>
    </location>
</feature>
<accession>A0A5N6LMV8</accession>
<evidence type="ECO:0000256" key="4">
    <source>
        <dbReference type="ARBA" id="ARBA00023163"/>
    </source>
</evidence>
<evidence type="ECO:0000256" key="6">
    <source>
        <dbReference type="SAM" id="MobiDB-lite"/>
    </source>
</evidence>
<gene>
    <name evidence="8" type="ORF">E3N88_40481</name>
</gene>
<evidence type="ECO:0000259" key="7">
    <source>
        <dbReference type="PROSITE" id="PS51369"/>
    </source>
</evidence>
<dbReference type="GO" id="GO:0005634">
    <property type="term" value="C:nucleus"/>
    <property type="evidence" value="ECO:0007669"/>
    <property type="project" value="UniProtKB-SubCell"/>
</dbReference>
<name>A0A5N6LMV8_9ASTR</name>
<keyword evidence="2" id="KW-0805">Transcription regulation</keyword>
<feature type="region of interest" description="Disordered" evidence="6">
    <location>
        <begin position="144"/>
        <end position="183"/>
    </location>
</feature>
<organism evidence="8 9">
    <name type="scientific">Mikania micrantha</name>
    <name type="common">bitter vine</name>
    <dbReference type="NCBI Taxonomy" id="192012"/>
    <lineage>
        <taxon>Eukaryota</taxon>
        <taxon>Viridiplantae</taxon>
        <taxon>Streptophyta</taxon>
        <taxon>Embryophyta</taxon>
        <taxon>Tracheophyta</taxon>
        <taxon>Spermatophyta</taxon>
        <taxon>Magnoliopsida</taxon>
        <taxon>eudicotyledons</taxon>
        <taxon>Gunneridae</taxon>
        <taxon>Pentapetalae</taxon>
        <taxon>asterids</taxon>
        <taxon>campanulids</taxon>
        <taxon>Asterales</taxon>
        <taxon>Asteraceae</taxon>
        <taxon>Asteroideae</taxon>
        <taxon>Heliantheae alliance</taxon>
        <taxon>Eupatorieae</taxon>
        <taxon>Mikania</taxon>
    </lineage>
</organism>
<sequence length="344" mass="38683">MNTTNHALPNPDHDHHRSTNNTTTTTTITAPKSPVKLINATKTKPAKANPLPCKLKCARMKRCVGKKNRQSKIHTAQGLRDRRMRLSVHTARKFFDLNDMLGFDKASKTIEWLFSKSHKAILEAAETLQSDGAASTLSALMEITTATDKDENSKPHGDRIKDESSRKPMKSFMSTSKSGSKTRTEAAAKAVAITEDEIMVKNLEKKKRLFDHGVDFHQSQVGFSENRDDHNMKESSCYPVEFSNTYHFLKHLHLDNTVRNTTDIYMENITEMPSANHSIFDYNNNNNNIADQPPTACWLNSRTPLLGFSNNVGPLNGNMINRENHSSGMISTNFMNFNSENQGQ</sequence>
<evidence type="ECO:0000256" key="2">
    <source>
        <dbReference type="ARBA" id="ARBA00023015"/>
    </source>
</evidence>
<dbReference type="EMBL" id="SZYD01000019">
    <property type="protein sequence ID" value="KAD2393504.1"/>
    <property type="molecule type" value="Genomic_DNA"/>
</dbReference>
<dbReference type="InterPro" id="IPR017887">
    <property type="entry name" value="TF_TCP_subgr"/>
</dbReference>
<reference evidence="8 9" key="1">
    <citation type="submission" date="2019-05" db="EMBL/GenBank/DDBJ databases">
        <title>Mikania micrantha, genome provides insights into the molecular mechanism of rapid growth.</title>
        <authorList>
            <person name="Liu B."/>
        </authorList>
    </citation>
    <scope>NUCLEOTIDE SEQUENCE [LARGE SCALE GENOMIC DNA]</scope>
    <source>
        <strain evidence="8">NLD-2019</strain>
        <tissue evidence="8">Leaf</tissue>
    </source>
</reference>
<dbReference type="AlphaFoldDB" id="A0A5N6LMV8"/>
<evidence type="ECO:0000256" key="5">
    <source>
        <dbReference type="ARBA" id="ARBA00023242"/>
    </source>
</evidence>
<comment type="caution">
    <text evidence="8">The sequence shown here is derived from an EMBL/GenBank/DDBJ whole genome shotgun (WGS) entry which is preliminary data.</text>
</comment>
<feature type="compositionally biased region" description="Basic and acidic residues" evidence="6">
    <location>
        <begin position="147"/>
        <end position="166"/>
    </location>
</feature>
<evidence type="ECO:0000256" key="1">
    <source>
        <dbReference type="ARBA" id="ARBA00004123"/>
    </source>
</evidence>
<keyword evidence="5" id="KW-0539">Nucleus</keyword>
<protein>
    <recommendedName>
        <fullName evidence="7">TCP domain-containing protein</fullName>
    </recommendedName>
</protein>
<comment type="subcellular location">
    <subcellularLocation>
        <location evidence="1">Nucleus</location>
    </subcellularLocation>
</comment>
<keyword evidence="4" id="KW-0804">Transcription</keyword>
<proteinExistence type="predicted"/>
<feature type="compositionally biased region" description="Low complexity" evidence="6">
    <location>
        <begin position="19"/>
        <end position="29"/>
    </location>
</feature>
<dbReference type="Pfam" id="PF03634">
    <property type="entry name" value="TCP"/>
    <property type="match status" value="1"/>
</dbReference>
<keyword evidence="9" id="KW-1185">Reference proteome</keyword>
<evidence type="ECO:0000256" key="3">
    <source>
        <dbReference type="ARBA" id="ARBA00023125"/>
    </source>
</evidence>
<evidence type="ECO:0000313" key="9">
    <source>
        <dbReference type="Proteomes" id="UP000326396"/>
    </source>
</evidence>
<dbReference type="PANTHER" id="PTHR31072">
    <property type="entry name" value="TRANSCRIPTION FACTOR TCP4-RELATED"/>
    <property type="match status" value="1"/>
</dbReference>
<dbReference type="Proteomes" id="UP000326396">
    <property type="component" value="Linkage Group LG9"/>
</dbReference>
<dbReference type="GO" id="GO:0003700">
    <property type="term" value="F:DNA-binding transcription factor activity"/>
    <property type="evidence" value="ECO:0007669"/>
    <property type="project" value="InterPro"/>
</dbReference>
<dbReference type="PROSITE" id="PS51369">
    <property type="entry name" value="TCP"/>
    <property type="match status" value="1"/>
</dbReference>
<dbReference type="InterPro" id="IPR005333">
    <property type="entry name" value="Transcription_factor_TCP"/>
</dbReference>
<evidence type="ECO:0000313" key="8">
    <source>
        <dbReference type="EMBL" id="KAD2393504.1"/>
    </source>
</evidence>